<feature type="compositionally biased region" description="Basic and acidic residues" evidence="1">
    <location>
        <begin position="1"/>
        <end position="32"/>
    </location>
</feature>
<keyword evidence="3" id="KW-1185">Reference proteome</keyword>
<comment type="caution">
    <text evidence="2">The sequence shown here is derived from an EMBL/GenBank/DDBJ whole genome shotgun (WGS) entry which is preliminary data.</text>
</comment>
<dbReference type="AlphaFoldDB" id="A0A5B7G5Z4"/>
<feature type="compositionally biased region" description="Pro residues" evidence="1">
    <location>
        <begin position="56"/>
        <end position="65"/>
    </location>
</feature>
<accession>A0A5B7G5Z4</accession>
<evidence type="ECO:0000313" key="2">
    <source>
        <dbReference type="EMBL" id="MPC52895.1"/>
    </source>
</evidence>
<evidence type="ECO:0000313" key="3">
    <source>
        <dbReference type="Proteomes" id="UP000324222"/>
    </source>
</evidence>
<reference evidence="2 3" key="1">
    <citation type="submission" date="2019-05" db="EMBL/GenBank/DDBJ databases">
        <title>Another draft genome of Portunus trituberculatus and its Hox gene families provides insights of decapod evolution.</title>
        <authorList>
            <person name="Jeong J.-H."/>
            <person name="Song I."/>
            <person name="Kim S."/>
            <person name="Choi T."/>
            <person name="Kim D."/>
            <person name="Ryu S."/>
            <person name="Kim W."/>
        </authorList>
    </citation>
    <scope>NUCLEOTIDE SEQUENCE [LARGE SCALE GENOMIC DNA]</scope>
    <source>
        <tissue evidence="2">Muscle</tissue>
    </source>
</reference>
<name>A0A5B7G5Z4_PORTR</name>
<sequence length="98" mass="11124">MWLEWRELEREEVGGGERESEGEVREGKESRTGGHNNTILPHSLLPDIHHLHHGSYPPPPSPPLPEIWRTRPLPTPTSPTTPCLSLSSSSYLPFRQTR</sequence>
<feature type="region of interest" description="Disordered" evidence="1">
    <location>
        <begin position="1"/>
        <end position="98"/>
    </location>
</feature>
<proteinExistence type="predicted"/>
<dbReference type="Proteomes" id="UP000324222">
    <property type="component" value="Unassembled WGS sequence"/>
</dbReference>
<gene>
    <name evidence="2" type="ORF">E2C01_046775</name>
</gene>
<organism evidence="2 3">
    <name type="scientific">Portunus trituberculatus</name>
    <name type="common">Swimming crab</name>
    <name type="synonym">Neptunus trituberculatus</name>
    <dbReference type="NCBI Taxonomy" id="210409"/>
    <lineage>
        <taxon>Eukaryota</taxon>
        <taxon>Metazoa</taxon>
        <taxon>Ecdysozoa</taxon>
        <taxon>Arthropoda</taxon>
        <taxon>Crustacea</taxon>
        <taxon>Multicrustacea</taxon>
        <taxon>Malacostraca</taxon>
        <taxon>Eumalacostraca</taxon>
        <taxon>Eucarida</taxon>
        <taxon>Decapoda</taxon>
        <taxon>Pleocyemata</taxon>
        <taxon>Brachyura</taxon>
        <taxon>Eubrachyura</taxon>
        <taxon>Portunoidea</taxon>
        <taxon>Portunidae</taxon>
        <taxon>Portuninae</taxon>
        <taxon>Portunus</taxon>
    </lineage>
</organism>
<dbReference type="EMBL" id="VSRR010011230">
    <property type="protein sequence ID" value="MPC52895.1"/>
    <property type="molecule type" value="Genomic_DNA"/>
</dbReference>
<evidence type="ECO:0000256" key="1">
    <source>
        <dbReference type="SAM" id="MobiDB-lite"/>
    </source>
</evidence>
<protein>
    <submittedName>
        <fullName evidence="2">Uncharacterized protein</fullName>
    </submittedName>
</protein>
<feature type="compositionally biased region" description="Low complexity" evidence="1">
    <location>
        <begin position="80"/>
        <end position="98"/>
    </location>
</feature>